<feature type="domain" description="ABC transmembrane type-1" evidence="8">
    <location>
        <begin position="77"/>
        <end position="290"/>
    </location>
</feature>
<dbReference type="Gene3D" id="1.10.3720.10">
    <property type="entry name" value="MetI-like"/>
    <property type="match status" value="1"/>
</dbReference>
<dbReference type="PANTHER" id="PTHR30193">
    <property type="entry name" value="ABC TRANSPORTER PERMEASE PROTEIN"/>
    <property type="match status" value="1"/>
</dbReference>
<dbReference type="PROSITE" id="PS50928">
    <property type="entry name" value="ABC_TM1"/>
    <property type="match status" value="1"/>
</dbReference>
<keyword evidence="2 7" id="KW-0813">Transport</keyword>
<evidence type="ECO:0000313" key="9">
    <source>
        <dbReference type="EMBL" id="OQA55555.1"/>
    </source>
</evidence>
<evidence type="ECO:0000256" key="2">
    <source>
        <dbReference type="ARBA" id="ARBA00022448"/>
    </source>
</evidence>
<reference evidence="9" key="1">
    <citation type="submission" date="2017-02" db="EMBL/GenBank/DDBJ databases">
        <title>Delving into the versatile metabolic prowess of the omnipresent phylum Bacteroidetes.</title>
        <authorList>
            <person name="Nobu M.K."/>
            <person name="Mei R."/>
            <person name="Narihiro T."/>
            <person name="Kuroda K."/>
            <person name="Liu W.-T."/>
        </authorList>
    </citation>
    <scope>NUCLEOTIDE SEQUENCE</scope>
    <source>
        <strain evidence="9">ADurb.Bin276</strain>
    </source>
</reference>
<proteinExistence type="inferred from homology"/>
<keyword evidence="6 7" id="KW-0472">Membrane</keyword>
<organism evidence="9">
    <name type="scientific">Candidatus Atribacter allofermentans</name>
    <dbReference type="NCBI Taxonomy" id="1852833"/>
    <lineage>
        <taxon>Bacteria</taxon>
        <taxon>Pseudomonadati</taxon>
        <taxon>Atribacterota</taxon>
        <taxon>Atribacteria</taxon>
        <taxon>Atribacterales</taxon>
        <taxon>Atribacteraceae</taxon>
        <taxon>Atribacter</taxon>
    </lineage>
</organism>
<evidence type="ECO:0000256" key="5">
    <source>
        <dbReference type="ARBA" id="ARBA00022989"/>
    </source>
</evidence>
<evidence type="ECO:0000256" key="6">
    <source>
        <dbReference type="ARBA" id="ARBA00023136"/>
    </source>
</evidence>
<dbReference type="Pfam" id="PF00528">
    <property type="entry name" value="BPD_transp_1"/>
    <property type="match status" value="1"/>
</dbReference>
<evidence type="ECO:0000256" key="1">
    <source>
        <dbReference type="ARBA" id="ARBA00004651"/>
    </source>
</evidence>
<dbReference type="PANTHER" id="PTHR30193:SF37">
    <property type="entry name" value="INNER MEMBRANE ABC TRANSPORTER PERMEASE PROTEIN YCJO"/>
    <property type="match status" value="1"/>
</dbReference>
<feature type="transmembrane region" description="Helical" evidence="7">
    <location>
        <begin position="209"/>
        <end position="234"/>
    </location>
</feature>
<comment type="similarity">
    <text evidence="7">Belongs to the binding-protein-dependent transport system permease family.</text>
</comment>
<dbReference type="Proteomes" id="UP000485569">
    <property type="component" value="Unassembled WGS sequence"/>
</dbReference>
<evidence type="ECO:0000259" key="8">
    <source>
        <dbReference type="PROSITE" id="PS50928"/>
    </source>
</evidence>
<dbReference type="EMBL" id="MWBQ01000152">
    <property type="protein sequence ID" value="OQA55555.1"/>
    <property type="molecule type" value="Genomic_DNA"/>
</dbReference>
<dbReference type="InterPro" id="IPR035906">
    <property type="entry name" value="MetI-like_sf"/>
</dbReference>
<gene>
    <name evidence="9" type="primary">lacF_7</name>
    <name evidence="9" type="ORF">BWY41_01627</name>
</gene>
<dbReference type="InterPro" id="IPR000515">
    <property type="entry name" value="MetI-like"/>
</dbReference>
<dbReference type="SUPFAM" id="SSF161098">
    <property type="entry name" value="MetI-like"/>
    <property type="match status" value="1"/>
</dbReference>
<feature type="transmembrane region" description="Helical" evidence="7">
    <location>
        <begin position="155"/>
        <end position="188"/>
    </location>
</feature>
<dbReference type="GO" id="GO:0055085">
    <property type="term" value="P:transmembrane transport"/>
    <property type="evidence" value="ECO:0007669"/>
    <property type="project" value="InterPro"/>
</dbReference>
<protein>
    <submittedName>
        <fullName evidence="9">Lactose transport system permease protein LacF</fullName>
    </submittedName>
</protein>
<feature type="transmembrane region" description="Helical" evidence="7">
    <location>
        <begin position="81"/>
        <end position="102"/>
    </location>
</feature>
<dbReference type="CDD" id="cd06261">
    <property type="entry name" value="TM_PBP2"/>
    <property type="match status" value="1"/>
</dbReference>
<name>A0A1V5SM46_9BACT</name>
<keyword evidence="5 7" id="KW-1133">Transmembrane helix</keyword>
<comment type="subcellular location">
    <subcellularLocation>
        <location evidence="1 7">Cell membrane</location>
        <topology evidence="1 7">Multi-pass membrane protein</topology>
    </subcellularLocation>
</comment>
<keyword evidence="4 7" id="KW-0812">Transmembrane</keyword>
<dbReference type="GO" id="GO:0005886">
    <property type="term" value="C:plasma membrane"/>
    <property type="evidence" value="ECO:0007669"/>
    <property type="project" value="UniProtKB-SubCell"/>
</dbReference>
<feature type="transmembrane region" description="Helical" evidence="7">
    <location>
        <begin position="269"/>
        <end position="291"/>
    </location>
</feature>
<evidence type="ECO:0000256" key="7">
    <source>
        <dbReference type="RuleBase" id="RU363032"/>
    </source>
</evidence>
<dbReference type="AlphaFoldDB" id="A0A1V5SM46"/>
<accession>A0A1V5SM46</accession>
<comment type="caution">
    <text evidence="9">The sequence shown here is derived from an EMBL/GenBank/DDBJ whole genome shotgun (WGS) entry which is preliminary data.</text>
</comment>
<feature type="transmembrane region" description="Helical" evidence="7">
    <location>
        <begin position="21"/>
        <end position="45"/>
    </location>
</feature>
<dbReference type="InterPro" id="IPR051393">
    <property type="entry name" value="ABC_transporter_permease"/>
</dbReference>
<feature type="transmembrane region" description="Helical" evidence="7">
    <location>
        <begin position="114"/>
        <end position="135"/>
    </location>
</feature>
<evidence type="ECO:0000256" key="4">
    <source>
        <dbReference type="ARBA" id="ARBA00022692"/>
    </source>
</evidence>
<sequence length="299" mass="33784">MNNQSLSKKKNILPKIVESPFLYLAPYFALFFLFKLGPIVSNFFVSLYELDIVGSGQYVGIKNYSRLVADKLFWIALKNTFYYLALVGPINVIGGFFIALLLNKPLRGRAIARAAVFMPYIIMVTVVGALWRWILEGNYGILNHYLQMILKIEPIYWLTSSSTAMLGVVMASVWWTIGYNTVIFLAGLQDVPRELMEAAEIDGAGSFRRLIHVIIPCLRSTTFFVVLTTIIYSLQVFGQVYTMTGGGPRYSTLVLVQHLYINGFRLFKLGYSSTISVVLFIVIFLISMGIFRVNKQTLS</sequence>
<evidence type="ECO:0000256" key="3">
    <source>
        <dbReference type="ARBA" id="ARBA00022475"/>
    </source>
</evidence>
<keyword evidence="3" id="KW-1003">Cell membrane</keyword>